<evidence type="ECO:0000259" key="1">
    <source>
        <dbReference type="Pfam" id="PF12902"/>
    </source>
</evidence>
<accession>A0ABY5IP19</accession>
<sequence length="324" mass="36843">MQTQTQTTVTDNPSWNIKHLHEHLQYAADLELWTIPFYMSAMYSVIDRTSDAFQLIQTIVNQEMLHLQSAANIANAYGYSPKITPPVYSGQTIPHLDFNLDVPNPTSEYQPYSAEIGPLDISRINAMCLVEYPDWDSSSKPSLKENVKEYANIADFYKALEYGAGQFKNQIKGGINQVNHFSAFYRNLSNMNISENGSDGFYQVKMLINLITDQGEGASQQVQIKDAFQNTADDKFMEDDHFDKFMQIKQAKQLQPTYPVKPESEYTAYDKELLHILKEHFAELCRSIELLFAGENPADFVRVMISVGAAIQNCWKNGVTPQFS</sequence>
<name>A0ABY5IP19_9FLAO</name>
<dbReference type="Gene3D" id="1.20.1260.10">
    <property type="match status" value="1"/>
</dbReference>
<dbReference type="Proteomes" id="UP001059844">
    <property type="component" value="Chromosome"/>
</dbReference>
<gene>
    <name evidence="2" type="ORF">NOX80_09800</name>
</gene>
<organism evidence="2 3">
    <name type="scientific">Flavobacterium cerinum</name>
    <dbReference type="NCBI Taxonomy" id="2502784"/>
    <lineage>
        <taxon>Bacteria</taxon>
        <taxon>Pseudomonadati</taxon>
        <taxon>Bacteroidota</taxon>
        <taxon>Flavobacteriia</taxon>
        <taxon>Flavobacteriales</taxon>
        <taxon>Flavobacteriaceae</taxon>
        <taxon>Flavobacterium</taxon>
    </lineage>
</organism>
<evidence type="ECO:0000313" key="2">
    <source>
        <dbReference type="EMBL" id="UUC43927.1"/>
    </source>
</evidence>
<dbReference type="EMBL" id="CP101751">
    <property type="protein sequence ID" value="UUC43927.1"/>
    <property type="molecule type" value="Genomic_DNA"/>
</dbReference>
<keyword evidence="3" id="KW-1185">Reference proteome</keyword>
<dbReference type="PANTHER" id="PTHR34400">
    <property type="match status" value="1"/>
</dbReference>
<protein>
    <submittedName>
        <fullName evidence="2">Ferritin-like protein</fullName>
    </submittedName>
</protein>
<feature type="domain" description="Iminophenyl-pyruvate dimer synthase" evidence="1">
    <location>
        <begin position="24"/>
        <end position="249"/>
    </location>
</feature>
<dbReference type="Gene3D" id="6.10.140.1530">
    <property type="match status" value="1"/>
</dbReference>
<dbReference type="RefSeq" id="WP_256549596.1">
    <property type="nucleotide sequence ID" value="NZ_CP101751.1"/>
</dbReference>
<dbReference type="InterPro" id="IPR012347">
    <property type="entry name" value="Ferritin-like"/>
</dbReference>
<dbReference type="PANTHER" id="PTHR34400:SF4">
    <property type="entry name" value="MEMBRANE PROTEIN"/>
    <property type="match status" value="1"/>
</dbReference>
<evidence type="ECO:0000313" key="3">
    <source>
        <dbReference type="Proteomes" id="UP001059844"/>
    </source>
</evidence>
<dbReference type="InterPro" id="IPR026820">
    <property type="entry name" value="VioB/RebD_dom"/>
</dbReference>
<reference evidence="2" key="1">
    <citation type="submission" date="2022-07" db="EMBL/GenBank/DDBJ databases">
        <title>Isolation, identification, and degradation of a PFOSA degrading strain from sewage treatment plant.</title>
        <authorList>
            <person name="Zhang L."/>
            <person name="Huo Y."/>
        </authorList>
    </citation>
    <scope>NUCLEOTIDE SEQUENCE</scope>
    <source>
        <strain evidence="2">C1</strain>
    </source>
</reference>
<proteinExistence type="predicted"/>
<dbReference type="Pfam" id="PF12902">
    <property type="entry name" value="Ferritin-like"/>
    <property type="match status" value="1"/>
</dbReference>